<keyword evidence="3" id="KW-0732">Signal</keyword>
<gene>
    <name evidence="4" type="ORF">HNP60_000862</name>
</gene>
<sequence length="464" mass="49791">MAVLLAASMLSVPATPAMAQDDAAVAAMRDEIARLRAQVAALEERLDLMAAEGSKTGSTPPSAPLSASLTTSQPAPERVASASGSAQPPALAVPAASPPAPAPASGFTLKPRGRLQFDGNIVSRPAGMTEPTLGWSTDVRRAFLGVEGNFGGGLGYRFEMDFASGDPLFTDLWLTYKKGSWTVTLGHDRMTTLEDLTSDLQTSFLERSGFIQAFGFERRLGLSAAYKDSDVVLSAGIYSDDLETLGSGVADNSYSLDTRWVYMPKLGKVQLHLGGSLHHRELNDLADSLRYRARPGARTTSARFVDTGSFSASAETGYGIEFAALRGPFHVAAESYWQNVDRPNLADPTFFGIYGEIGYVFAGGEARGYRAGSFSSIKPTKGIDKGGAGAWQVNLRYDWLDLNDAGVRGGEQAIAGLSLIWVPLEHVKFMANYLHVDVRDTPILSDGRDDYDADVFGLRAQYDF</sequence>
<reference evidence="4 5" key="1">
    <citation type="submission" date="2020-08" db="EMBL/GenBank/DDBJ databases">
        <title>Exploring microbial biodiversity for novel pathways involved in the catabolism of aromatic compounds derived from lignin.</title>
        <authorList>
            <person name="Elkins J."/>
        </authorList>
    </citation>
    <scope>NUCLEOTIDE SEQUENCE [LARGE SCALE GENOMIC DNA]</scope>
    <source>
        <strain evidence="4 5">B1D3A</strain>
    </source>
</reference>
<evidence type="ECO:0000256" key="3">
    <source>
        <dbReference type="SAM" id="SignalP"/>
    </source>
</evidence>
<dbReference type="SUPFAM" id="SSF56935">
    <property type="entry name" value="Porins"/>
    <property type="match status" value="1"/>
</dbReference>
<accession>A0ABR6NC93</accession>
<organism evidence="4 5">
    <name type="scientific">Sphingobium lignivorans</name>
    <dbReference type="NCBI Taxonomy" id="2735886"/>
    <lineage>
        <taxon>Bacteria</taxon>
        <taxon>Pseudomonadati</taxon>
        <taxon>Pseudomonadota</taxon>
        <taxon>Alphaproteobacteria</taxon>
        <taxon>Sphingomonadales</taxon>
        <taxon>Sphingomonadaceae</taxon>
        <taxon>Sphingobium</taxon>
    </lineage>
</organism>
<name>A0ABR6NC93_9SPHN</name>
<dbReference type="InterPro" id="IPR010870">
    <property type="entry name" value="Porin_O/P"/>
</dbReference>
<evidence type="ECO:0000313" key="4">
    <source>
        <dbReference type="EMBL" id="MBB5984888.1"/>
    </source>
</evidence>
<evidence type="ECO:0000313" key="5">
    <source>
        <dbReference type="Proteomes" id="UP001138540"/>
    </source>
</evidence>
<dbReference type="RefSeq" id="WP_184150574.1">
    <property type="nucleotide sequence ID" value="NZ_JACHKA010000001.1"/>
</dbReference>
<keyword evidence="5" id="KW-1185">Reference proteome</keyword>
<dbReference type="InterPro" id="IPR023614">
    <property type="entry name" value="Porin_dom_sf"/>
</dbReference>
<dbReference type="Pfam" id="PF07396">
    <property type="entry name" value="Porin_O_P"/>
    <property type="match status" value="1"/>
</dbReference>
<dbReference type="Gene3D" id="2.40.160.10">
    <property type="entry name" value="Porin"/>
    <property type="match status" value="1"/>
</dbReference>
<evidence type="ECO:0000256" key="2">
    <source>
        <dbReference type="SAM" id="MobiDB-lite"/>
    </source>
</evidence>
<feature type="compositionally biased region" description="Low complexity" evidence="2">
    <location>
        <begin position="58"/>
        <end position="72"/>
    </location>
</feature>
<keyword evidence="1" id="KW-0175">Coiled coil</keyword>
<comment type="caution">
    <text evidence="4">The sequence shown here is derived from an EMBL/GenBank/DDBJ whole genome shotgun (WGS) entry which is preliminary data.</text>
</comment>
<protein>
    <submittedName>
        <fullName evidence="4">Phosphate-selective porin OprO/OprP</fullName>
    </submittedName>
</protein>
<dbReference type="EMBL" id="JACHKA010000001">
    <property type="protein sequence ID" value="MBB5984888.1"/>
    <property type="molecule type" value="Genomic_DNA"/>
</dbReference>
<evidence type="ECO:0000256" key="1">
    <source>
        <dbReference type="SAM" id="Coils"/>
    </source>
</evidence>
<proteinExistence type="predicted"/>
<feature type="coiled-coil region" evidence="1">
    <location>
        <begin position="18"/>
        <end position="52"/>
    </location>
</feature>
<dbReference type="Proteomes" id="UP001138540">
    <property type="component" value="Unassembled WGS sequence"/>
</dbReference>
<feature type="region of interest" description="Disordered" evidence="2">
    <location>
        <begin position="52"/>
        <end position="111"/>
    </location>
</feature>
<feature type="compositionally biased region" description="Low complexity" evidence="2">
    <location>
        <begin position="85"/>
        <end position="95"/>
    </location>
</feature>
<feature type="signal peptide" evidence="3">
    <location>
        <begin position="1"/>
        <end position="19"/>
    </location>
</feature>
<feature type="chain" id="PRO_5046068300" evidence="3">
    <location>
        <begin position="20"/>
        <end position="464"/>
    </location>
</feature>